<feature type="transmembrane region" description="Helical" evidence="5">
    <location>
        <begin position="228"/>
        <end position="252"/>
    </location>
</feature>
<dbReference type="InterPro" id="IPR020846">
    <property type="entry name" value="MFS_dom"/>
</dbReference>
<dbReference type="PANTHER" id="PTHR24064">
    <property type="entry name" value="SOLUTE CARRIER FAMILY 22 MEMBER"/>
    <property type="match status" value="1"/>
</dbReference>
<dbReference type="EMBL" id="JADWDJ010000002">
    <property type="protein sequence ID" value="KAG5284436.1"/>
    <property type="molecule type" value="Genomic_DNA"/>
</dbReference>
<feature type="transmembrane region" description="Helical" evidence="5">
    <location>
        <begin position="340"/>
        <end position="358"/>
    </location>
</feature>
<dbReference type="Gene3D" id="1.20.1250.20">
    <property type="entry name" value="MFS general substrate transporter like domains"/>
    <property type="match status" value="1"/>
</dbReference>
<keyword evidence="4 5" id="KW-0472">Membrane</keyword>
<dbReference type="InterPro" id="IPR036259">
    <property type="entry name" value="MFS_trans_sf"/>
</dbReference>
<protein>
    <recommendedName>
        <fullName evidence="6">Major facilitator superfamily (MFS) profile domain-containing protein</fullName>
    </recommendedName>
</protein>
<feature type="transmembrane region" description="Helical" evidence="5">
    <location>
        <begin position="139"/>
        <end position="158"/>
    </location>
</feature>
<accession>A0AAV6HEX8</accession>
<dbReference type="Pfam" id="PF00083">
    <property type="entry name" value="Sugar_tr"/>
    <property type="match status" value="1"/>
</dbReference>
<dbReference type="InterPro" id="IPR005828">
    <property type="entry name" value="MFS_sugar_transport-like"/>
</dbReference>
<evidence type="ECO:0000313" key="8">
    <source>
        <dbReference type="Proteomes" id="UP000823561"/>
    </source>
</evidence>
<dbReference type="PROSITE" id="PS50850">
    <property type="entry name" value="MFS"/>
    <property type="match status" value="1"/>
</dbReference>
<evidence type="ECO:0000256" key="5">
    <source>
        <dbReference type="SAM" id="Phobius"/>
    </source>
</evidence>
<gene>
    <name evidence="7" type="ORF">AALO_G00026710</name>
</gene>
<keyword evidence="2 5" id="KW-0812">Transmembrane</keyword>
<feature type="transmembrane region" description="Helical" evidence="5">
    <location>
        <begin position="170"/>
        <end position="186"/>
    </location>
</feature>
<feature type="transmembrane region" description="Helical" evidence="5">
    <location>
        <begin position="258"/>
        <end position="276"/>
    </location>
</feature>
<proteinExistence type="predicted"/>
<feature type="transmembrane region" description="Helical" evidence="5">
    <location>
        <begin position="17"/>
        <end position="41"/>
    </location>
</feature>
<comment type="caution">
    <text evidence="7">The sequence shown here is derived from an EMBL/GenBank/DDBJ whole genome shotgun (WGS) entry which is preliminary data.</text>
</comment>
<feature type="transmembrane region" description="Helical" evidence="5">
    <location>
        <begin position="487"/>
        <end position="507"/>
    </location>
</feature>
<feature type="domain" description="Major facilitator superfamily (MFS) profile" evidence="6">
    <location>
        <begin position="87"/>
        <end position="512"/>
    </location>
</feature>
<dbReference type="Proteomes" id="UP000823561">
    <property type="component" value="Chromosome 2"/>
</dbReference>
<evidence type="ECO:0000256" key="4">
    <source>
        <dbReference type="ARBA" id="ARBA00023136"/>
    </source>
</evidence>
<evidence type="ECO:0000256" key="2">
    <source>
        <dbReference type="ARBA" id="ARBA00022692"/>
    </source>
</evidence>
<dbReference type="GO" id="GO:0022857">
    <property type="term" value="F:transmembrane transporter activity"/>
    <property type="evidence" value="ECO:0007669"/>
    <property type="project" value="InterPro"/>
</dbReference>
<feature type="transmembrane region" description="Helical" evidence="5">
    <location>
        <begin position="192"/>
        <end position="216"/>
    </location>
</feature>
<sequence length="554" mass="62122">MGDYDDDTAFLGQRGPFFIITFFLLNFICISTGPSGLYFVFVGATPPHHCLIPEVNLTDAWRAAIIPSETVDGQAQQSMCSRYRLDVVKNFSDRGFTPGVEVNVTDIEQEKCLDGWNYSKDIYQSTIVTDWDLVCDNQWKTPLASSCLFIGFLIGSLVSGQLSDWFGRKKLIFICLAGQLLSVLVHSFSPSWIVFCILYLFVGAFHISLYITTFVLGTEVLSKWLRDIFTTLGVFLHYCIGYMLLPGFAFAMRDWRPLLLIISGINLVYIPFWWFIPESPRWLLSQGRVEEAEAIVRDAARRNGVAAPEVIFKEQKVEASPTDTKSYGILDVLRNGKVRTTTFLCLLLWLSTNMGYYGLSLNTSNLSGNPYLNCFLSAAAEVPGYIVSTVLIKLCPRRPLLTIFLIIGGGFLLLIQLIPENLHALALTLEMVGKFGFTMSFTVVYAYTAEIYPTVLRNVGMGMCSSAARIGSITAPYIIYLGSINKYLPYILIGSMTLGSSVVNLFLPETFRRELPETVEQMQRCRGLCQQKKIDKCPEADDEQKSEVVNQSKL</sequence>
<evidence type="ECO:0000313" key="7">
    <source>
        <dbReference type="EMBL" id="KAG5284436.1"/>
    </source>
</evidence>
<evidence type="ECO:0000259" key="6">
    <source>
        <dbReference type="PROSITE" id="PS50850"/>
    </source>
</evidence>
<dbReference type="GO" id="GO:0016020">
    <property type="term" value="C:membrane"/>
    <property type="evidence" value="ECO:0007669"/>
    <property type="project" value="UniProtKB-SubCell"/>
</dbReference>
<feature type="transmembrane region" description="Helical" evidence="5">
    <location>
        <begin position="424"/>
        <end position="447"/>
    </location>
</feature>
<dbReference type="SUPFAM" id="SSF103473">
    <property type="entry name" value="MFS general substrate transporter"/>
    <property type="match status" value="1"/>
</dbReference>
<evidence type="ECO:0000256" key="3">
    <source>
        <dbReference type="ARBA" id="ARBA00022989"/>
    </source>
</evidence>
<reference evidence="7" key="1">
    <citation type="submission" date="2020-10" db="EMBL/GenBank/DDBJ databases">
        <title>Chromosome-scale genome assembly of the Allis shad, Alosa alosa.</title>
        <authorList>
            <person name="Margot Z."/>
            <person name="Christophe K."/>
            <person name="Cabau C."/>
            <person name="Louis A."/>
            <person name="Berthelot C."/>
            <person name="Parey E."/>
            <person name="Roest Crollius H."/>
            <person name="Montfort J."/>
            <person name="Robinson-Rechavi M."/>
            <person name="Bucao C."/>
            <person name="Bouchez O."/>
            <person name="Gislard M."/>
            <person name="Lluch J."/>
            <person name="Milhes M."/>
            <person name="Lampietro C."/>
            <person name="Lopez Roques C."/>
            <person name="Donnadieu C."/>
            <person name="Braasch I."/>
            <person name="Desvignes T."/>
            <person name="Postlethwait J."/>
            <person name="Bobe J."/>
            <person name="Guiguen Y."/>
        </authorList>
    </citation>
    <scope>NUCLEOTIDE SEQUENCE</scope>
    <source>
        <strain evidence="7">M-15738</strain>
        <tissue evidence="7">Blood</tissue>
    </source>
</reference>
<comment type="subcellular location">
    <subcellularLocation>
        <location evidence="1">Membrane</location>
        <topology evidence="1">Multi-pass membrane protein</topology>
    </subcellularLocation>
</comment>
<keyword evidence="8" id="KW-1185">Reference proteome</keyword>
<evidence type="ECO:0000256" key="1">
    <source>
        <dbReference type="ARBA" id="ARBA00004141"/>
    </source>
</evidence>
<name>A0AAV6HEX8_9TELE</name>
<dbReference type="AlphaFoldDB" id="A0AAV6HEX8"/>
<feature type="transmembrane region" description="Helical" evidence="5">
    <location>
        <begin position="399"/>
        <end position="418"/>
    </location>
</feature>
<organism evidence="7 8">
    <name type="scientific">Alosa alosa</name>
    <name type="common">allis shad</name>
    <dbReference type="NCBI Taxonomy" id="278164"/>
    <lineage>
        <taxon>Eukaryota</taxon>
        <taxon>Metazoa</taxon>
        <taxon>Chordata</taxon>
        <taxon>Craniata</taxon>
        <taxon>Vertebrata</taxon>
        <taxon>Euteleostomi</taxon>
        <taxon>Actinopterygii</taxon>
        <taxon>Neopterygii</taxon>
        <taxon>Teleostei</taxon>
        <taxon>Clupei</taxon>
        <taxon>Clupeiformes</taxon>
        <taxon>Clupeoidei</taxon>
        <taxon>Clupeidae</taxon>
        <taxon>Alosa</taxon>
    </lineage>
</organism>
<keyword evidence="3 5" id="KW-1133">Transmembrane helix</keyword>